<accession>A0A075G360</accession>
<proteinExistence type="predicted"/>
<dbReference type="AlphaFoldDB" id="A0A075G360"/>
<gene>
    <name evidence="1" type="primary">gatC</name>
</gene>
<keyword evidence="1" id="KW-0808">Transferase</keyword>
<protein>
    <submittedName>
        <fullName evidence="1">Aspartyl-tRNA(Asn)/glutamyl-tRNA (Gln) amidotransferase subunit C (GatC)</fullName>
        <ecNumber evidence="1">6.3.5.6</ecNumber>
    </submittedName>
</protein>
<dbReference type="GO" id="GO:0016740">
    <property type="term" value="F:transferase activity"/>
    <property type="evidence" value="ECO:0007669"/>
    <property type="project" value="UniProtKB-KW"/>
</dbReference>
<dbReference type="GO" id="GO:0006450">
    <property type="term" value="P:regulation of translational fidelity"/>
    <property type="evidence" value="ECO:0007669"/>
    <property type="project" value="InterPro"/>
</dbReference>
<evidence type="ECO:0000313" key="1">
    <source>
        <dbReference type="EMBL" id="AIE98485.1"/>
    </source>
</evidence>
<organism evidence="1">
    <name type="scientific">uncultured marine thaumarchaeote KM3_05_H05</name>
    <dbReference type="NCBI Taxonomy" id="1455972"/>
    <lineage>
        <taxon>Archaea</taxon>
        <taxon>Nitrososphaerota</taxon>
        <taxon>environmental samples</taxon>
    </lineage>
</organism>
<dbReference type="SUPFAM" id="SSF141000">
    <property type="entry name" value="Glu-tRNAGln amidotransferase C subunit"/>
    <property type="match status" value="1"/>
</dbReference>
<sequence>MVTVEEIEHVSKLMKIDVDDHSEYLEKVQTMISYFDILDSAGVESEEISMPEIPIEQLRDDEYIPFDEKLIEKMNHYKGTYVRAPKM</sequence>
<dbReference type="InterPro" id="IPR036113">
    <property type="entry name" value="Asp/Glu-ADT_sf_sub_c"/>
</dbReference>
<reference evidence="1" key="1">
    <citation type="journal article" date="2014" name="Genome Biol. Evol.">
        <title>Pangenome evidence for extensive interdomain horizontal transfer affecting lineage core and shell genes in uncultured planktonic thaumarchaeota and euryarchaeota.</title>
        <authorList>
            <person name="Deschamps P."/>
            <person name="Zivanovic Y."/>
            <person name="Moreira D."/>
            <person name="Rodriguez-Valera F."/>
            <person name="Lopez-Garcia P."/>
        </authorList>
    </citation>
    <scope>NUCLEOTIDE SEQUENCE</scope>
</reference>
<name>A0A075G360_9ARCH</name>
<dbReference type="GO" id="GO:0050566">
    <property type="term" value="F:asparaginyl-tRNA synthase (glutamine-hydrolyzing) activity"/>
    <property type="evidence" value="ECO:0007669"/>
    <property type="project" value="UniProtKB-EC"/>
</dbReference>
<dbReference type="EC" id="6.3.5.6" evidence="1"/>
<keyword evidence="1" id="KW-0436">Ligase</keyword>
<dbReference type="EMBL" id="KF900536">
    <property type="protein sequence ID" value="AIE98485.1"/>
    <property type="molecule type" value="Genomic_DNA"/>
</dbReference>